<feature type="non-terminal residue" evidence="3">
    <location>
        <position position="182"/>
    </location>
</feature>
<accession>A0ABM1AE25</accession>
<proteinExistence type="predicted"/>
<dbReference type="GeneID" id="101851168"/>
<protein>
    <submittedName>
        <fullName evidence="3">Protein FAM149B1</fullName>
    </submittedName>
</protein>
<evidence type="ECO:0000313" key="3">
    <source>
        <dbReference type="RefSeq" id="XP_012945921.2"/>
    </source>
</evidence>
<feature type="region of interest" description="Disordered" evidence="1">
    <location>
        <begin position="1"/>
        <end position="39"/>
    </location>
</feature>
<feature type="compositionally biased region" description="Polar residues" evidence="1">
    <location>
        <begin position="79"/>
        <end position="94"/>
    </location>
</feature>
<evidence type="ECO:0000313" key="2">
    <source>
        <dbReference type="Proteomes" id="UP000694888"/>
    </source>
</evidence>
<name>A0ABM1AE25_APLCA</name>
<sequence>MPLQNRNQMDPSESPVLSAARPGSSFHSQTQLRGSRVPRGRALALAPLGHKMLVGEEERSSSRGVANDALQVKGVPMSGNDSLPSPPSNFQRNTALPPLDMAPQRGRQQGYRATSAIDNKDMRMSFRNRGHLASEQNRPNTTHAMRSETPLGSQSRRSSTPLGNSIIARNSMLSRGLDVRGS</sequence>
<keyword evidence="2" id="KW-1185">Reference proteome</keyword>
<feature type="compositionally biased region" description="Polar residues" evidence="1">
    <location>
        <begin position="134"/>
        <end position="173"/>
    </location>
</feature>
<organism evidence="2 3">
    <name type="scientific">Aplysia californica</name>
    <name type="common">California sea hare</name>
    <dbReference type="NCBI Taxonomy" id="6500"/>
    <lineage>
        <taxon>Eukaryota</taxon>
        <taxon>Metazoa</taxon>
        <taxon>Spiralia</taxon>
        <taxon>Lophotrochozoa</taxon>
        <taxon>Mollusca</taxon>
        <taxon>Gastropoda</taxon>
        <taxon>Heterobranchia</taxon>
        <taxon>Euthyneura</taxon>
        <taxon>Tectipleura</taxon>
        <taxon>Aplysiida</taxon>
        <taxon>Aplysioidea</taxon>
        <taxon>Aplysiidae</taxon>
        <taxon>Aplysia</taxon>
    </lineage>
</organism>
<feature type="region of interest" description="Disordered" evidence="1">
    <location>
        <begin position="73"/>
        <end position="112"/>
    </location>
</feature>
<reference evidence="3" key="1">
    <citation type="submission" date="2025-08" db="UniProtKB">
        <authorList>
            <consortium name="RefSeq"/>
        </authorList>
    </citation>
    <scope>IDENTIFICATION</scope>
</reference>
<dbReference type="RefSeq" id="XP_012945921.2">
    <property type="nucleotide sequence ID" value="XM_013090467.2"/>
</dbReference>
<feature type="region of interest" description="Disordered" evidence="1">
    <location>
        <begin position="130"/>
        <end position="182"/>
    </location>
</feature>
<feature type="compositionally biased region" description="Polar residues" evidence="1">
    <location>
        <begin position="1"/>
        <end position="11"/>
    </location>
</feature>
<gene>
    <name evidence="3" type="primary">LOC101851168</name>
</gene>
<dbReference type="Proteomes" id="UP000694888">
    <property type="component" value="Unplaced"/>
</dbReference>
<evidence type="ECO:0000256" key="1">
    <source>
        <dbReference type="SAM" id="MobiDB-lite"/>
    </source>
</evidence>